<evidence type="ECO:0000256" key="1">
    <source>
        <dbReference type="SAM" id="MobiDB-lite"/>
    </source>
</evidence>
<sequence length="186" mass="20652">MVCCDEKVRKSVLKLSAWLADQMEDVMIHGILSNRFPICIGPPNEFGELPDAIYDTEPYPTVDAVDAIAANHTLDSERKSNGLAETTANDLGQKVVKALATIIGITENEVPQMLKDMRNMHTIVRDLKTSDGKRELAVNDIQATIEDLKANSEEYGTAVQVMKSNEKKHKAQPVCRRISQFQRASP</sequence>
<gene>
    <name evidence="2" type="ORF">L211DRAFT_473544</name>
</gene>
<reference evidence="2 3" key="1">
    <citation type="journal article" date="2018" name="Nat. Ecol. Evol.">
        <title>Pezizomycetes genomes reveal the molecular basis of ectomycorrhizal truffle lifestyle.</title>
        <authorList>
            <person name="Murat C."/>
            <person name="Payen T."/>
            <person name="Noel B."/>
            <person name="Kuo A."/>
            <person name="Morin E."/>
            <person name="Chen J."/>
            <person name="Kohler A."/>
            <person name="Krizsan K."/>
            <person name="Balestrini R."/>
            <person name="Da Silva C."/>
            <person name="Montanini B."/>
            <person name="Hainaut M."/>
            <person name="Levati E."/>
            <person name="Barry K.W."/>
            <person name="Belfiori B."/>
            <person name="Cichocki N."/>
            <person name="Clum A."/>
            <person name="Dockter R.B."/>
            <person name="Fauchery L."/>
            <person name="Guy J."/>
            <person name="Iotti M."/>
            <person name="Le Tacon F."/>
            <person name="Lindquist E.A."/>
            <person name="Lipzen A."/>
            <person name="Malagnac F."/>
            <person name="Mello A."/>
            <person name="Molinier V."/>
            <person name="Miyauchi S."/>
            <person name="Poulain J."/>
            <person name="Riccioni C."/>
            <person name="Rubini A."/>
            <person name="Sitrit Y."/>
            <person name="Splivallo R."/>
            <person name="Traeger S."/>
            <person name="Wang M."/>
            <person name="Zifcakova L."/>
            <person name="Wipf D."/>
            <person name="Zambonelli A."/>
            <person name="Paolocci F."/>
            <person name="Nowrousian M."/>
            <person name="Ottonello S."/>
            <person name="Baldrian P."/>
            <person name="Spatafora J.W."/>
            <person name="Henrissat B."/>
            <person name="Nagy L.G."/>
            <person name="Aury J.M."/>
            <person name="Wincker P."/>
            <person name="Grigoriev I.V."/>
            <person name="Bonfante P."/>
            <person name="Martin F.M."/>
        </authorList>
    </citation>
    <scope>NUCLEOTIDE SEQUENCE [LARGE SCALE GENOMIC DNA]</scope>
    <source>
        <strain evidence="2 3">ATCC MYA-4762</strain>
    </source>
</reference>
<keyword evidence="3" id="KW-1185">Reference proteome</keyword>
<organism evidence="2 3">
    <name type="scientific">Terfezia boudieri ATCC MYA-4762</name>
    <dbReference type="NCBI Taxonomy" id="1051890"/>
    <lineage>
        <taxon>Eukaryota</taxon>
        <taxon>Fungi</taxon>
        <taxon>Dikarya</taxon>
        <taxon>Ascomycota</taxon>
        <taxon>Pezizomycotina</taxon>
        <taxon>Pezizomycetes</taxon>
        <taxon>Pezizales</taxon>
        <taxon>Pezizaceae</taxon>
        <taxon>Terfezia</taxon>
    </lineage>
</organism>
<evidence type="ECO:0000313" key="3">
    <source>
        <dbReference type="Proteomes" id="UP000267821"/>
    </source>
</evidence>
<proteinExistence type="predicted"/>
<accession>A0A3N4M1V5</accession>
<dbReference type="EMBL" id="ML121530">
    <property type="protein sequence ID" value="RPB27918.1"/>
    <property type="molecule type" value="Genomic_DNA"/>
</dbReference>
<protein>
    <submittedName>
        <fullName evidence="2">Uncharacterized protein</fullName>
    </submittedName>
</protein>
<dbReference type="Proteomes" id="UP000267821">
    <property type="component" value="Unassembled WGS sequence"/>
</dbReference>
<dbReference type="AlphaFoldDB" id="A0A3N4M1V5"/>
<feature type="region of interest" description="Disordered" evidence="1">
    <location>
        <begin position="164"/>
        <end position="186"/>
    </location>
</feature>
<dbReference type="InParanoid" id="A0A3N4M1V5"/>
<evidence type="ECO:0000313" key="2">
    <source>
        <dbReference type="EMBL" id="RPB27918.1"/>
    </source>
</evidence>
<name>A0A3N4M1V5_9PEZI</name>